<keyword evidence="1" id="KW-0175">Coiled coil</keyword>
<gene>
    <name evidence="3" type="ORF">CSOJ01_02870</name>
</gene>
<proteinExistence type="predicted"/>
<reference evidence="3 4" key="1">
    <citation type="journal article" date="2020" name="Phytopathology">
        <title>Genome Sequence Resources of Colletotrichum truncatum, C. plurivorum, C. musicola, and C. sojae: Four Species Pathogenic to Soybean (Glycine max).</title>
        <authorList>
            <person name="Rogerio F."/>
            <person name="Boufleur T.R."/>
            <person name="Ciampi-Guillardi M."/>
            <person name="Sukno S.A."/>
            <person name="Thon M.R."/>
            <person name="Massola Junior N.S."/>
            <person name="Baroncelli R."/>
        </authorList>
    </citation>
    <scope>NUCLEOTIDE SEQUENCE [LARGE SCALE GENOMIC DNA]</scope>
    <source>
        <strain evidence="3 4">LFN0009</strain>
    </source>
</reference>
<evidence type="ECO:0000256" key="1">
    <source>
        <dbReference type="SAM" id="Coils"/>
    </source>
</evidence>
<evidence type="ECO:0000313" key="4">
    <source>
        <dbReference type="Proteomes" id="UP000652219"/>
    </source>
</evidence>
<protein>
    <submittedName>
        <fullName evidence="3">DNA repair protein</fullName>
    </submittedName>
</protein>
<feature type="compositionally biased region" description="Basic residues" evidence="2">
    <location>
        <begin position="113"/>
        <end position="123"/>
    </location>
</feature>
<dbReference type="Proteomes" id="UP000652219">
    <property type="component" value="Unassembled WGS sequence"/>
</dbReference>
<dbReference type="EMBL" id="WIGN01000026">
    <property type="protein sequence ID" value="KAF6816695.1"/>
    <property type="molecule type" value="Genomic_DNA"/>
</dbReference>
<evidence type="ECO:0000256" key="2">
    <source>
        <dbReference type="SAM" id="MobiDB-lite"/>
    </source>
</evidence>
<evidence type="ECO:0000313" key="3">
    <source>
        <dbReference type="EMBL" id="KAF6816695.1"/>
    </source>
</evidence>
<organism evidence="3 4">
    <name type="scientific">Colletotrichum sojae</name>
    <dbReference type="NCBI Taxonomy" id="2175907"/>
    <lineage>
        <taxon>Eukaryota</taxon>
        <taxon>Fungi</taxon>
        <taxon>Dikarya</taxon>
        <taxon>Ascomycota</taxon>
        <taxon>Pezizomycotina</taxon>
        <taxon>Sordariomycetes</taxon>
        <taxon>Hypocreomycetidae</taxon>
        <taxon>Glomerellales</taxon>
        <taxon>Glomerellaceae</taxon>
        <taxon>Colletotrichum</taxon>
        <taxon>Colletotrichum orchidearum species complex</taxon>
    </lineage>
</organism>
<comment type="caution">
    <text evidence="3">The sequence shown here is derived from an EMBL/GenBank/DDBJ whole genome shotgun (WGS) entry which is preliminary data.</text>
</comment>
<name>A0A8H6N262_9PEZI</name>
<feature type="coiled-coil region" evidence="1">
    <location>
        <begin position="265"/>
        <end position="299"/>
    </location>
</feature>
<accession>A0A8H6N262</accession>
<keyword evidence="4" id="KW-1185">Reference proteome</keyword>
<feature type="region of interest" description="Disordered" evidence="2">
    <location>
        <begin position="107"/>
        <end position="159"/>
    </location>
</feature>
<dbReference type="AlphaFoldDB" id="A0A8H6N262"/>
<sequence>MPPLPFIPARNSRHRIAVIALYRTLIRQARGISLPQDVCRHGKNPVPDLVKRGFRRNKADVSQRLVFAALSAGYKFITLFRNAQVEGSKERSEIVAYLREKNELVARSEANQRRRRKPRKPRSLRGLPPPPPVLRKVSKEGERPRYVSPKYPRPRDSFKGRRKIPHVVVTSSDHVFLRQKSPQPRAVTNLLRRKQARKMRIVDYMAGVREGGAQFAEAEDKWDRLVRKELEREGLAEPRAPAGVTTRSYQDSEYDSVRELTRKYNDDMADEKARAEALVEAVKKEEKLLAEEVEEARKHGVRIIPTEYERIKPYLLKRQMRNIRRRKAFAKRKTERRRRWLAGLEPAPIRTWTKYQV</sequence>